<evidence type="ECO:0000256" key="2">
    <source>
        <dbReference type="SAM" id="SignalP"/>
    </source>
</evidence>
<dbReference type="Proteomes" id="UP000322139">
    <property type="component" value="Unassembled WGS sequence"/>
</dbReference>
<proteinExistence type="predicted"/>
<accession>A0A5D4RE17</accession>
<dbReference type="NCBIfam" id="TIGR04383">
    <property type="entry name" value="acidic_w_LPXTA"/>
    <property type="match status" value="2"/>
</dbReference>
<evidence type="ECO:0000313" key="4">
    <source>
        <dbReference type="Proteomes" id="UP000322139"/>
    </source>
</evidence>
<feature type="signal peptide" evidence="2">
    <location>
        <begin position="1"/>
        <end position="23"/>
    </location>
</feature>
<evidence type="ECO:0000256" key="1">
    <source>
        <dbReference type="SAM" id="MobiDB-lite"/>
    </source>
</evidence>
<gene>
    <name evidence="3" type="ORF">FZD51_12280</name>
</gene>
<reference evidence="3 4" key="1">
    <citation type="submission" date="2019-08" db="EMBL/GenBank/DDBJ databases">
        <title>Bacillus genomes from the desert of Cuatro Cienegas, Coahuila.</title>
        <authorList>
            <person name="Olmedo-Alvarez G."/>
        </authorList>
    </citation>
    <scope>NUCLEOTIDE SEQUENCE [LARGE SCALE GENOMIC DNA]</scope>
    <source>
        <strain evidence="3 4">CH446_14T</strain>
    </source>
</reference>
<dbReference type="RefSeq" id="WP_148975042.1">
    <property type="nucleotide sequence ID" value="NZ_VTER01000006.1"/>
</dbReference>
<dbReference type="EMBL" id="VTER01000006">
    <property type="protein sequence ID" value="TYS47712.1"/>
    <property type="molecule type" value="Genomic_DNA"/>
</dbReference>
<evidence type="ECO:0000313" key="3">
    <source>
        <dbReference type="EMBL" id="TYS47712.1"/>
    </source>
</evidence>
<name>A0A5D4RE17_9BACI</name>
<feature type="region of interest" description="Disordered" evidence="1">
    <location>
        <begin position="136"/>
        <end position="179"/>
    </location>
</feature>
<organism evidence="3 4">
    <name type="scientific">Bacillus infantis</name>
    <dbReference type="NCBI Taxonomy" id="324767"/>
    <lineage>
        <taxon>Bacteria</taxon>
        <taxon>Bacillati</taxon>
        <taxon>Bacillota</taxon>
        <taxon>Bacilli</taxon>
        <taxon>Bacillales</taxon>
        <taxon>Bacillaceae</taxon>
        <taxon>Bacillus</taxon>
    </lineage>
</organism>
<sequence length="325" mass="36362">MKKQIMTAAVASTLALGTAPHFAGAVEYDEVKDQYPALTGWTEEDWNNYLEENYGTSLADYDTVGDLEGDLGEPIDLDSIANGDRGDQNILDILEKYDLDSAGLVAMLDQYENRDNIYFAGDLENALLDEGYEPINITDEETDGSDESDESDESTEPEKTDETIEGTVNNKPDSDENDDVFMSRVEETYLEPLGWSEEEFNTYLNDNYDMTLDDFDQLEDLVAKVGPVLTDENEMELIQEYGLTEEEYKSLLEEYGETPEDYQFLYELGDALRYYTSESPGNAETEKGAEMPETASDSLSYTLLGVGAAMLGGMMLAARRKFGDR</sequence>
<comment type="caution">
    <text evidence="3">The sequence shown here is derived from an EMBL/GenBank/DDBJ whole genome shotgun (WGS) entry which is preliminary data.</text>
</comment>
<protein>
    <submittedName>
        <fullName evidence="3">Processed acidic surface protein</fullName>
    </submittedName>
</protein>
<feature type="chain" id="PRO_5039297544" evidence="2">
    <location>
        <begin position="24"/>
        <end position="325"/>
    </location>
</feature>
<dbReference type="InterPro" id="IPR030832">
    <property type="entry name" value="Acidic_LPXTA"/>
</dbReference>
<feature type="compositionally biased region" description="Acidic residues" evidence="1">
    <location>
        <begin position="138"/>
        <end position="155"/>
    </location>
</feature>
<dbReference type="AlphaFoldDB" id="A0A5D4RE17"/>
<keyword evidence="2" id="KW-0732">Signal</keyword>